<dbReference type="OrthoDB" id="6156466at2759"/>
<dbReference type="PANTHER" id="PTHR24043:SF8">
    <property type="entry name" value="EGF-LIKE DOMAIN-CONTAINING PROTEIN"/>
    <property type="match status" value="1"/>
</dbReference>
<reference evidence="3" key="1">
    <citation type="submission" date="2021-03" db="EMBL/GenBank/DDBJ databases">
        <authorList>
            <person name="Bekaert M."/>
        </authorList>
    </citation>
    <scope>NUCLEOTIDE SEQUENCE</scope>
</reference>
<keyword evidence="4" id="KW-1185">Reference proteome</keyword>
<dbReference type="AlphaFoldDB" id="A0A8S3US64"/>
<organism evidence="3 4">
    <name type="scientific">Mytilus edulis</name>
    <name type="common">Blue mussel</name>
    <dbReference type="NCBI Taxonomy" id="6550"/>
    <lineage>
        <taxon>Eukaryota</taxon>
        <taxon>Metazoa</taxon>
        <taxon>Spiralia</taxon>
        <taxon>Lophotrochozoa</taxon>
        <taxon>Mollusca</taxon>
        <taxon>Bivalvia</taxon>
        <taxon>Autobranchia</taxon>
        <taxon>Pteriomorphia</taxon>
        <taxon>Mytilida</taxon>
        <taxon>Mytiloidea</taxon>
        <taxon>Mytilidae</taxon>
        <taxon>Mytilinae</taxon>
        <taxon>Mytilus</taxon>
    </lineage>
</organism>
<keyword evidence="2" id="KW-0732">Signal</keyword>
<dbReference type="PANTHER" id="PTHR24043">
    <property type="entry name" value="SCAVENGER RECEPTOR CLASS F"/>
    <property type="match status" value="1"/>
</dbReference>
<accession>A0A8S3US64</accession>
<dbReference type="GO" id="GO:0005044">
    <property type="term" value="F:scavenger receptor activity"/>
    <property type="evidence" value="ECO:0007669"/>
    <property type="project" value="InterPro"/>
</dbReference>
<dbReference type="Gene3D" id="2.60.120.260">
    <property type="entry name" value="Galactose-binding domain-like"/>
    <property type="match status" value="1"/>
</dbReference>
<dbReference type="Gene3D" id="2.170.300.10">
    <property type="entry name" value="Tie2 ligand-binding domain superfamily"/>
    <property type="match status" value="1"/>
</dbReference>
<proteinExistence type="predicted"/>
<dbReference type="EMBL" id="CAJPWZ010002724">
    <property type="protein sequence ID" value="CAG2244043.1"/>
    <property type="molecule type" value="Genomic_DNA"/>
</dbReference>
<dbReference type="InterPro" id="IPR042635">
    <property type="entry name" value="MEGF10/SREC1/2-like"/>
</dbReference>
<gene>
    <name evidence="3" type="ORF">MEDL_56121</name>
</gene>
<keyword evidence="1" id="KW-0245">EGF-like domain</keyword>
<dbReference type="SUPFAM" id="SSF49785">
    <property type="entry name" value="Galactose-binding domain-like"/>
    <property type="match status" value="1"/>
</dbReference>
<feature type="chain" id="PRO_5035869549" description="Fucolectin-related molecule" evidence="2">
    <location>
        <begin position="26"/>
        <end position="427"/>
    </location>
</feature>
<evidence type="ECO:0000256" key="1">
    <source>
        <dbReference type="ARBA" id="ARBA00022536"/>
    </source>
</evidence>
<evidence type="ECO:0000313" key="3">
    <source>
        <dbReference type="EMBL" id="CAG2244043.1"/>
    </source>
</evidence>
<dbReference type="InterPro" id="IPR008979">
    <property type="entry name" value="Galactose-bd-like_sf"/>
</dbReference>
<protein>
    <recommendedName>
        <fullName evidence="5">Fucolectin-related molecule</fullName>
    </recommendedName>
</protein>
<evidence type="ECO:0000313" key="4">
    <source>
        <dbReference type="Proteomes" id="UP000683360"/>
    </source>
</evidence>
<comment type="caution">
    <text evidence="3">The sequence shown here is derived from an EMBL/GenBank/DDBJ whole genome shotgun (WGS) entry which is preliminary data.</text>
</comment>
<feature type="signal peptide" evidence="2">
    <location>
        <begin position="1"/>
        <end position="25"/>
    </location>
</feature>
<sequence>MMSKLQPHASIFLLILETMFVPVTAQTNLALHGTASQETTYTDSDGNSYSANLAIEGPANNNWDDGCSSTAAGQSTQWWGMSFQKLVYITNITFYLRSDTAERMNGFRLYFANVSVYLGNPELCFVDQGEQAFQNLIHSVDCDLSPTKNVYFYNRNTFVELCYIEINGCWKGTWGPNCTTDCPVECIGNHCFPQNGSCIWGCDLQKCFHGQCDAKTDVCMTGCVPGRGGRYCTFYTNPPVGIHKVYCSNTTDSWADGIVLYNAEYHNNDTTVFAICKYIMYIPPILKGNSNIDICEIEIGGCPYGKYGDTCQLTCPENCMGTCNLVTGKCLLGCSTGWLGEKCDRACDVGRFGNQCLRDCSANCLSSSCNHMTGNCMTGCKKGWEGFNCTEGSVLISRFCGLHYIASYLKLLFYFVIFRFPSGKIKA</sequence>
<name>A0A8S3US64_MYTED</name>
<evidence type="ECO:0008006" key="5">
    <source>
        <dbReference type="Google" id="ProtNLM"/>
    </source>
</evidence>
<evidence type="ECO:0000256" key="2">
    <source>
        <dbReference type="SAM" id="SignalP"/>
    </source>
</evidence>
<dbReference type="Proteomes" id="UP000683360">
    <property type="component" value="Unassembled WGS sequence"/>
</dbReference>